<keyword evidence="2" id="KW-0813">Transport</keyword>
<evidence type="ECO:0000256" key="2">
    <source>
        <dbReference type="ARBA" id="ARBA00022448"/>
    </source>
</evidence>
<dbReference type="GO" id="GO:0015141">
    <property type="term" value="F:succinate transmembrane transporter activity"/>
    <property type="evidence" value="ECO:0007669"/>
    <property type="project" value="UniProtKB-ARBA"/>
</dbReference>
<evidence type="ECO:0000256" key="3">
    <source>
        <dbReference type="ARBA" id="ARBA00022692"/>
    </source>
</evidence>
<feature type="transmembrane region" description="Helical" evidence="6">
    <location>
        <begin position="416"/>
        <end position="437"/>
    </location>
</feature>
<feature type="transmembrane region" description="Helical" evidence="6">
    <location>
        <begin position="357"/>
        <end position="379"/>
    </location>
</feature>
<dbReference type="GO" id="GO:0005886">
    <property type="term" value="C:plasma membrane"/>
    <property type="evidence" value="ECO:0007669"/>
    <property type="project" value="TreeGrafter"/>
</dbReference>
<feature type="transmembrane region" description="Helical" evidence="6">
    <location>
        <begin position="51"/>
        <end position="74"/>
    </location>
</feature>
<feature type="transmembrane region" description="Helical" evidence="6">
    <location>
        <begin position="216"/>
        <end position="238"/>
    </location>
</feature>
<organism evidence="7 8">
    <name type="scientific">Pleionea litopenaei</name>
    <dbReference type="NCBI Taxonomy" id="3070815"/>
    <lineage>
        <taxon>Bacteria</taxon>
        <taxon>Pseudomonadati</taxon>
        <taxon>Pseudomonadota</taxon>
        <taxon>Gammaproteobacteria</taxon>
        <taxon>Oceanospirillales</taxon>
        <taxon>Pleioneaceae</taxon>
        <taxon>Pleionea</taxon>
    </lineage>
</organism>
<evidence type="ECO:0000256" key="5">
    <source>
        <dbReference type="ARBA" id="ARBA00023136"/>
    </source>
</evidence>
<dbReference type="NCBIfam" id="TIGR00785">
    <property type="entry name" value="dass"/>
    <property type="match status" value="1"/>
</dbReference>
<feature type="transmembrane region" description="Helical" evidence="6">
    <location>
        <begin position="449"/>
        <end position="468"/>
    </location>
</feature>
<name>A0AA51X7B5_9GAMM</name>
<feature type="transmembrane region" description="Helical" evidence="6">
    <location>
        <begin position="117"/>
        <end position="141"/>
    </location>
</feature>
<dbReference type="InterPro" id="IPR001898">
    <property type="entry name" value="SLC13A/DASS"/>
</dbReference>
<keyword evidence="3 6" id="KW-0812">Transmembrane</keyword>
<reference evidence="7 8" key="1">
    <citation type="submission" date="2023-08" db="EMBL/GenBank/DDBJ databases">
        <title>Pleionea litopenaei sp. nov., isolated from stomach of juvenile Litopenaeus vannamei.</title>
        <authorList>
            <person name="Rho A.M."/>
            <person name="Hwang C.Y."/>
        </authorList>
    </citation>
    <scope>NUCLEOTIDE SEQUENCE [LARGE SCALE GENOMIC DNA]</scope>
    <source>
        <strain evidence="7 8">HL-JVS1</strain>
    </source>
</reference>
<gene>
    <name evidence="7" type="ORF">Q9312_02185</name>
</gene>
<evidence type="ECO:0000256" key="1">
    <source>
        <dbReference type="ARBA" id="ARBA00004141"/>
    </source>
</evidence>
<dbReference type="PANTHER" id="PTHR10283:SF82">
    <property type="entry name" value="SOLUTE CARRIER FAMILY 13 MEMBER 2"/>
    <property type="match status" value="1"/>
</dbReference>
<dbReference type="EMBL" id="CP133548">
    <property type="protein sequence ID" value="WMS87744.1"/>
    <property type="molecule type" value="Genomic_DNA"/>
</dbReference>
<evidence type="ECO:0000313" key="7">
    <source>
        <dbReference type="EMBL" id="WMS87744.1"/>
    </source>
</evidence>
<keyword evidence="4 6" id="KW-1133">Transmembrane helix</keyword>
<evidence type="ECO:0000313" key="8">
    <source>
        <dbReference type="Proteomes" id="UP001239782"/>
    </source>
</evidence>
<dbReference type="PROSITE" id="PS01271">
    <property type="entry name" value="NA_SULFATE"/>
    <property type="match status" value="1"/>
</dbReference>
<feature type="transmembrane region" description="Helical" evidence="6">
    <location>
        <begin position="86"/>
        <end position="105"/>
    </location>
</feature>
<comment type="subcellular location">
    <subcellularLocation>
        <location evidence="1">Membrane</location>
        <topology evidence="1">Multi-pass membrane protein</topology>
    </subcellularLocation>
</comment>
<dbReference type="Proteomes" id="UP001239782">
    <property type="component" value="Chromosome"/>
</dbReference>
<feature type="transmembrane region" description="Helical" evidence="6">
    <location>
        <begin position="391"/>
        <end position="410"/>
    </location>
</feature>
<feature type="transmembrane region" description="Helical" evidence="6">
    <location>
        <begin position="18"/>
        <end position="39"/>
    </location>
</feature>
<dbReference type="RefSeq" id="WP_309202893.1">
    <property type="nucleotide sequence ID" value="NZ_CP133548.1"/>
</dbReference>
<dbReference type="InterPro" id="IPR031312">
    <property type="entry name" value="Na/sul_symport_CS"/>
</dbReference>
<protein>
    <submittedName>
        <fullName evidence="7">SLC13 family permease</fullName>
    </submittedName>
</protein>
<evidence type="ECO:0000256" key="6">
    <source>
        <dbReference type="SAM" id="Phobius"/>
    </source>
</evidence>
<dbReference type="Pfam" id="PF00939">
    <property type="entry name" value="Na_sulph_symp"/>
    <property type="match status" value="1"/>
</dbReference>
<evidence type="ECO:0000256" key="4">
    <source>
        <dbReference type="ARBA" id="ARBA00022989"/>
    </source>
</evidence>
<dbReference type="KEGG" id="plei:Q9312_02185"/>
<proteinExistence type="predicted"/>
<feature type="transmembrane region" description="Helical" evidence="6">
    <location>
        <begin position="177"/>
        <end position="196"/>
    </location>
</feature>
<dbReference type="PANTHER" id="PTHR10283">
    <property type="entry name" value="SOLUTE CARRIER FAMILY 13 MEMBER"/>
    <property type="match status" value="1"/>
</dbReference>
<dbReference type="CDD" id="cd01115">
    <property type="entry name" value="SLC13_permease"/>
    <property type="match status" value="1"/>
</dbReference>
<dbReference type="AlphaFoldDB" id="A0AA51X7B5"/>
<keyword evidence="8" id="KW-1185">Reference proteome</keyword>
<feature type="transmembrane region" description="Helical" evidence="6">
    <location>
        <begin position="147"/>
        <end position="165"/>
    </location>
</feature>
<feature type="transmembrane region" description="Helical" evidence="6">
    <location>
        <begin position="326"/>
        <end position="345"/>
    </location>
</feature>
<accession>A0AA51X7B5</accession>
<keyword evidence="5 6" id="KW-0472">Membrane</keyword>
<sequence length="470" mass="50149">MTETQHSTIKKKLLNSNAWLAIGPLLAVLVGGIAAFLGLETKAVITLSITLWCAVWWVSEPIPIAATSLIPMALFPLLGVLSTKQIAGAYGHTLILLLMGGFLLSKAMEKSGTHRRIALQMIHLFGGTSGSKVLLGFMVAAAFLSMWISNTATTLMLLPVALAVLETNKDRRLVTALLLGIAYASSIGGIGTPIGTPPNMLFRGVYEENTGQTITFSQWMGWAVPVVILFIPLVWLWLKRGLDQNNQLHVPSPGLWRVEERRVIMIFALTATLWITRNEPFGGWSEWLSVAHANDASIALAAAVLMFIVSDGKGGKLLDWPTAVQIPWGVLILFGGGIAIAQAFQASGLSQLVGEQLSVIADFPLWLVIPIICLAVTFITEVTSNTATTTLLMPILAATGLAIGIDPALIMAPAAMSASCAFMLPVATAPNAVVFGSEKLTVKQMSSRGFVLNLIGVAVISVCCLWLISQ</sequence>